<evidence type="ECO:0000313" key="2">
    <source>
        <dbReference type="Proteomes" id="UP000009359"/>
    </source>
</evidence>
<keyword evidence="2" id="KW-1185">Reference proteome</keyword>
<organism evidence="1 2">
    <name type="scientific">Bartonella bacilliformis INS</name>
    <dbReference type="NCBI Taxonomy" id="1206782"/>
    <lineage>
        <taxon>Bacteria</taxon>
        <taxon>Pseudomonadati</taxon>
        <taxon>Pseudomonadota</taxon>
        <taxon>Alphaproteobacteria</taxon>
        <taxon>Hyphomicrobiales</taxon>
        <taxon>Bartonellaceae</taxon>
        <taxon>Bartonella</taxon>
    </lineage>
</organism>
<gene>
    <name evidence="1" type="ORF">BbINS_05047</name>
</gene>
<accession>A0ABN0IFK3</accession>
<reference evidence="1 2" key="1">
    <citation type="journal article" date="2013" name="Genome Announc.">
        <title>Whole Genome Sequencing and Comparative Analysis of Bartonella bacilliformis Strain INS, the Causative Agent of Carrion's Disease.</title>
        <authorList>
            <person name="Tarazona D."/>
            <person name="Padilla C."/>
            <person name="Caceres O."/>
            <person name="Montenegro J.D."/>
            <person name="Bailon H."/>
            <person name="Ventura G."/>
            <person name="Mendoza G."/>
            <person name="Anaya E."/>
            <person name="Guio H."/>
        </authorList>
    </citation>
    <scope>NUCLEOTIDE SEQUENCE [LARGE SCALE GENOMIC DNA]</scope>
    <source>
        <strain evidence="1 2">INS</strain>
    </source>
</reference>
<comment type="caution">
    <text evidence="1">The sequence shown here is derived from an EMBL/GenBank/DDBJ whole genome shotgun (WGS) entry which is preliminary data.</text>
</comment>
<dbReference type="Proteomes" id="UP000009359">
    <property type="component" value="Unassembled WGS sequence"/>
</dbReference>
<sequence>MPKTRPPHLVKQITQYGKLYGMSVLAMAQDGEYVERMERKNSSTTIKLRSLN</sequence>
<dbReference type="EMBL" id="AMQK01000017">
    <property type="protein sequence ID" value="EKS43601.1"/>
    <property type="molecule type" value="Genomic_DNA"/>
</dbReference>
<proteinExistence type="predicted"/>
<evidence type="ECO:0000313" key="1">
    <source>
        <dbReference type="EMBL" id="EKS43601.1"/>
    </source>
</evidence>
<name>A0ABN0IFK3_BARBA</name>
<protein>
    <submittedName>
        <fullName evidence="1">Uncharacterized protein</fullName>
    </submittedName>
</protein>